<dbReference type="EMBL" id="JADKBR010000016">
    <property type="protein sequence ID" value="MBK8890991.1"/>
    <property type="molecule type" value="Genomic_DNA"/>
</dbReference>
<dbReference type="Proteomes" id="UP000808146">
    <property type="component" value="Unassembled WGS sequence"/>
</dbReference>
<evidence type="ECO:0000256" key="1">
    <source>
        <dbReference type="SAM" id="Phobius"/>
    </source>
</evidence>
<sequence length="344" mass="38677">MTTNGRVDAWMRFFFSNYLWLGIVLVLLSIVLEGQFKITDLWFTSLTGLIQNIGIAIVVAAIFTFAAGTSEFVNKIRELLQDIVVSRNFLGNIDAESKREALSSLIKPSTEEKRIYSNIEDYLNTYINQAMDVTGKCVRSNYAVNVRAYIDKSKNRVICESKITYRLFPTKQGYGDIKVGFFEKEMDSTCDLLIINTPHGNRSVITEFNYEAVEIDAGKARLATIDLSTYQKDCSHLDIEINMVEPGFDHWKMLSFSALQPTDGFRHYVRCEDGLEVKDFHTFVFGAQVYIDAKGESELTISCNEWVNEGTGLSVLISNPLAHLGSDAQPIIPPDLAQEAAQGR</sequence>
<feature type="transmembrane region" description="Helical" evidence="1">
    <location>
        <begin position="52"/>
        <end position="73"/>
    </location>
</feature>
<gene>
    <name evidence="2" type="ORF">IPN75_11730</name>
</gene>
<evidence type="ECO:0000313" key="3">
    <source>
        <dbReference type="Proteomes" id="UP000808146"/>
    </source>
</evidence>
<keyword evidence="1" id="KW-0472">Membrane</keyword>
<protein>
    <submittedName>
        <fullName evidence="2">Uncharacterized protein</fullName>
    </submittedName>
</protein>
<reference evidence="2" key="1">
    <citation type="submission" date="2020-10" db="EMBL/GenBank/DDBJ databases">
        <title>Connecting structure to function with the recovery of over 1000 high-quality activated sludge metagenome-assembled genomes encoding full-length rRNA genes using long-read sequencing.</title>
        <authorList>
            <person name="Singleton C.M."/>
            <person name="Petriglieri F."/>
            <person name="Kristensen J.M."/>
            <person name="Kirkegaard R.H."/>
            <person name="Michaelsen T.Y."/>
            <person name="Andersen M.H."/>
            <person name="Karst S.M."/>
            <person name="Dueholm M.S."/>
            <person name="Nielsen P.H."/>
            <person name="Albertsen M."/>
        </authorList>
    </citation>
    <scope>NUCLEOTIDE SEQUENCE</scope>
    <source>
        <strain evidence="2">OdNE_18-Q3-R46-58_BAT3C.305</strain>
    </source>
</reference>
<name>A0A9D7QI43_9RHOO</name>
<accession>A0A9D7QI43</accession>
<proteinExistence type="predicted"/>
<evidence type="ECO:0000313" key="2">
    <source>
        <dbReference type="EMBL" id="MBK8890991.1"/>
    </source>
</evidence>
<keyword evidence="1" id="KW-0812">Transmembrane</keyword>
<keyword evidence="1" id="KW-1133">Transmembrane helix</keyword>
<comment type="caution">
    <text evidence="2">The sequence shown here is derived from an EMBL/GenBank/DDBJ whole genome shotgun (WGS) entry which is preliminary data.</text>
</comment>
<feature type="transmembrane region" description="Helical" evidence="1">
    <location>
        <begin position="12"/>
        <end position="32"/>
    </location>
</feature>
<organism evidence="2 3">
    <name type="scientific">Candidatus Dechloromonas phosphorivorans</name>
    <dbReference type="NCBI Taxonomy" id="2899244"/>
    <lineage>
        <taxon>Bacteria</taxon>
        <taxon>Pseudomonadati</taxon>
        <taxon>Pseudomonadota</taxon>
        <taxon>Betaproteobacteria</taxon>
        <taxon>Rhodocyclales</taxon>
        <taxon>Azonexaceae</taxon>
        <taxon>Dechloromonas</taxon>
    </lineage>
</organism>
<dbReference type="AlphaFoldDB" id="A0A9D7QI43"/>